<dbReference type="RefSeq" id="WP_345373337.1">
    <property type="nucleotide sequence ID" value="NZ_BAABJX010000048.1"/>
</dbReference>
<dbReference type="InterPro" id="IPR009218">
    <property type="entry name" value="HD_phosphohydro"/>
</dbReference>
<dbReference type="PANTHER" id="PTHR21174:SF0">
    <property type="entry name" value="HD PHOSPHOHYDROLASE FAMILY PROTEIN-RELATED"/>
    <property type="match status" value="1"/>
</dbReference>
<name>A0ABP9DF79_9BACT</name>
<evidence type="ECO:0000313" key="2">
    <source>
        <dbReference type="Proteomes" id="UP001500298"/>
    </source>
</evidence>
<dbReference type="Proteomes" id="UP001500298">
    <property type="component" value="Unassembled WGS sequence"/>
</dbReference>
<accession>A0ABP9DF79</accession>
<dbReference type="Gene3D" id="1.10.3210.10">
    <property type="entry name" value="Hypothetical protein af1432"/>
    <property type="match status" value="1"/>
</dbReference>
<gene>
    <name evidence="1" type="ORF">GCM10023331_30630</name>
</gene>
<sequence length="208" mass="24617">MNTLQTTWHELLSKYSASESQIKSLWNEIEAAYTHKSRHYHNLHHLQKMSDFAQKYQVELIDPDTLLFTIFYHDIVYKSTRKDNEAKSAVLGAKRLTEIGYPTEKIEQCKKQILATQTHTTSEEDTDTQFLLDFDLAILGMPFPEYEVYTKNVRKEYSMYPDFLYQPGRKKVLQHFLEMEIIFKTAVMREQLEEQARKNLSKELATYS</sequence>
<organism evidence="1 2">
    <name type="scientific">Algivirga pacifica</name>
    <dbReference type="NCBI Taxonomy" id="1162670"/>
    <lineage>
        <taxon>Bacteria</taxon>
        <taxon>Pseudomonadati</taxon>
        <taxon>Bacteroidota</taxon>
        <taxon>Cytophagia</taxon>
        <taxon>Cytophagales</taxon>
        <taxon>Flammeovirgaceae</taxon>
        <taxon>Algivirga</taxon>
    </lineage>
</organism>
<reference evidence="2" key="1">
    <citation type="journal article" date="2019" name="Int. J. Syst. Evol. Microbiol.">
        <title>The Global Catalogue of Microorganisms (GCM) 10K type strain sequencing project: providing services to taxonomists for standard genome sequencing and annotation.</title>
        <authorList>
            <consortium name="The Broad Institute Genomics Platform"/>
            <consortium name="The Broad Institute Genome Sequencing Center for Infectious Disease"/>
            <person name="Wu L."/>
            <person name="Ma J."/>
        </authorList>
    </citation>
    <scope>NUCLEOTIDE SEQUENCE [LARGE SCALE GENOMIC DNA]</scope>
    <source>
        <strain evidence="2">JCM 18326</strain>
    </source>
</reference>
<protein>
    <recommendedName>
        <fullName evidence="3">Metal-dependent HD superfamily phosphohydrolase</fullName>
    </recommendedName>
</protein>
<dbReference type="SUPFAM" id="SSF109604">
    <property type="entry name" value="HD-domain/PDEase-like"/>
    <property type="match status" value="1"/>
</dbReference>
<dbReference type="PANTHER" id="PTHR21174">
    <property type="match status" value="1"/>
</dbReference>
<evidence type="ECO:0000313" key="1">
    <source>
        <dbReference type="EMBL" id="GAA4843563.1"/>
    </source>
</evidence>
<dbReference type="EMBL" id="BAABJX010000048">
    <property type="protein sequence ID" value="GAA4843563.1"/>
    <property type="molecule type" value="Genomic_DNA"/>
</dbReference>
<keyword evidence="2" id="KW-1185">Reference proteome</keyword>
<proteinExistence type="predicted"/>
<comment type="caution">
    <text evidence="1">The sequence shown here is derived from an EMBL/GenBank/DDBJ whole genome shotgun (WGS) entry which is preliminary data.</text>
</comment>
<dbReference type="PIRSF" id="PIRSF035170">
    <property type="entry name" value="HD_phosphohydro"/>
    <property type="match status" value="1"/>
</dbReference>
<evidence type="ECO:0008006" key="3">
    <source>
        <dbReference type="Google" id="ProtNLM"/>
    </source>
</evidence>